<dbReference type="InterPro" id="IPR036786">
    <property type="entry name" value="Ribosome_mat_SBDS_N_sf"/>
</dbReference>
<sequence>MTRGDTEQTKVHHKGQEDDFIVIAESKEQVKKWTEDKTIPLVDVVSSFDVFVTDKHGVQGQLNRASKSQLENEFGTSKEDDVVKLILEKGEVQNSKLGARQGERNQANASGA</sequence>
<name>A0A6A6U983_9PEZI</name>
<dbReference type="AlphaFoldDB" id="A0A6A6U983"/>
<dbReference type="OrthoDB" id="2567806at2759"/>
<evidence type="ECO:0000259" key="1">
    <source>
        <dbReference type="Pfam" id="PF01172"/>
    </source>
</evidence>
<dbReference type="SUPFAM" id="SSF89895">
    <property type="entry name" value="FYSH domain"/>
    <property type="match status" value="1"/>
</dbReference>
<feature type="domain" description="Ribosome maturation protein SDO1/SBDS N-terminal" evidence="1">
    <location>
        <begin position="8"/>
        <end position="96"/>
    </location>
</feature>
<keyword evidence="3" id="KW-1185">Reference proteome</keyword>
<organism evidence="2 3">
    <name type="scientific">Microthyrium microscopicum</name>
    <dbReference type="NCBI Taxonomy" id="703497"/>
    <lineage>
        <taxon>Eukaryota</taxon>
        <taxon>Fungi</taxon>
        <taxon>Dikarya</taxon>
        <taxon>Ascomycota</taxon>
        <taxon>Pezizomycotina</taxon>
        <taxon>Dothideomycetes</taxon>
        <taxon>Dothideomycetes incertae sedis</taxon>
        <taxon>Microthyriales</taxon>
        <taxon>Microthyriaceae</taxon>
        <taxon>Microthyrium</taxon>
    </lineage>
</organism>
<dbReference type="PANTHER" id="PTHR10927">
    <property type="entry name" value="RIBOSOME MATURATION PROTEIN SBDS"/>
    <property type="match status" value="1"/>
</dbReference>
<accession>A0A6A6U983</accession>
<evidence type="ECO:0000313" key="2">
    <source>
        <dbReference type="EMBL" id="KAF2668520.1"/>
    </source>
</evidence>
<dbReference type="Pfam" id="PF01172">
    <property type="entry name" value="SBDS_N"/>
    <property type="match status" value="1"/>
</dbReference>
<gene>
    <name evidence="2" type="ORF">BT63DRAFT_425832</name>
</gene>
<dbReference type="Gene3D" id="3.30.1250.10">
    <property type="entry name" value="Ribosome maturation protein SBDS, N-terminal domain"/>
    <property type="match status" value="1"/>
</dbReference>
<evidence type="ECO:0000313" key="3">
    <source>
        <dbReference type="Proteomes" id="UP000799302"/>
    </source>
</evidence>
<reference evidence="2" key="1">
    <citation type="journal article" date="2020" name="Stud. Mycol.">
        <title>101 Dothideomycetes genomes: a test case for predicting lifestyles and emergence of pathogens.</title>
        <authorList>
            <person name="Haridas S."/>
            <person name="Albert R."/>
            <person name="Binder M."/>
            <person name="Bloem J."/>
            <person name="Labutti K."/>
            <person name="Salamov A."/>
            <person name="Andreopoulos B."/>
            <person name="Baker S."/>
            <person name="Barry K."/>
            <person name="Bills G."/>
            <person name="Bluhm B."/>
            <person name="Cannon C."/>
            <person name="Castanera R."/>
            <person name="Culley D."/>
            <person name="Daum C."/>
            <person name="Ezra D."/>
            <person name="Gonzalez J."/>
            <person name="Henrissat B."/>
            <person name="Kuo A."/>
            <person name="Liang C."/>
            <person name="Lipzen A."/>
            <person name="Lutzoni F."/>
            <person name="Magnuson J."/>
            <person name="Mondo S."/>
            <person name="Nolan M."/>
            <person name="Ohm R."/>
            <person name="Pangilinan J."/>
            <person name="Park H.-J."/>
            <person name="Ramirez L."/>
            <person name="Alfaro M."/>
            <person name="Sun H."/>
            <person name="Tritt A."/>
            <person name="Yoshinaga Y."/>
            <person name="Zwiers L.-H."/>
            <person name="Turgeon B."/>
            <person name="Goodwin S."/>
            <person name="Spatafora J."/>
            <person name="Crous P."/>
            <person name="Grigoriev I."/>
        </authorList>
    </citation>
    <scope>NUCLEOTIDE SEQUENCE</scope>
    <source>
        <strain evidence="2">CBS 115976</strain>
    </source>
</reference>
<dbReference type="EMBL" id="MU004236">
    <property type="protein sequence ID" value="KAF2668520.1"/>
    <property type="molecule type" value="Genomic_DNA"/>
</dbReference>
<dbReference type="Proteomes" id="UP000799302">
    <property type="component" value="Unassembled WGS sequence"/>
</dbReference>
<dbReference type="InterPro" id="IPR019783">
    <property type="entry name" value="SDO1/SBDS_N"/>
</dbReference>
<protein>
    <submittedName>
        <fullName evidence="2">DUF1960-domain-containing protein</fullName>
    </submittedName>
</protein>
<dbReference type="InterPro" id="IPR039100">
    <property type="entry name" value="Sdo1/SBDS-like"/>
</dbReference>
<proteinExistence type="predicted"/>
<dbReference type="PANTHER" id="PTHR10927:SF2">
    <property type="entry name" value="RESTRICTION OF TELOMERE CAPPING PROTEIN 3"/>
    <property type="match status" value="1"/>
</dbReference>